<evidence type="ECO:0000313" key="2">
    <source>
        <dbReference type="Proteomes" id="UP001172778"/>
    </source>
</evidence>
<protein>
    <recommendedName>
        <fullName evidence="3">DoxX family protein</fullName>
    </recommendedName>
</protein>
<dbReference type="RefSeq" id="WP_284102229.1">
    <property type="nucleotide sequence ID" value="NZ_JARRAF010000027.1"/>
</dbReference>
<accession>A0ABT7E0R7</accession>
<organism evidence="1 2">
    <name type="scientific">Parachitinimonas caeni</name>
    <dbReference type="NCBI Taxonomy" id="3031301"/>
    <lineage>
        <taxon>Bacteria</taxon>
        <taxon>Pseudomonadati</taxon>
        <taxon>Pseudomonadota</taxon>
        <taxon>Betaproteobacteria</taxon>
        <taxon>Neisseriales</taxon>
        <taxon>Chitinibacteraceae</taxon>
        <taxon>Parachitinimonas</taxon>
    </lineage>
</organism>
<evidence type="ECO:0000313" key="1">
    <source>
        <dbReference type="EMBL" id="MDK2125914.1"/>
    </source>
</evidence>
<dbReference type="Proteomes" id="UP001172778">
    <property type="component" value="Unassembled WGS sequence"/>
</dbReference>
<evidence type="ECO:0008006" key="3">
    <source>
        <dbReference type="Google" id="ProtNLM"/>
    </source>
</evidence>
<feature type="non-terminal residue" evidence="1">
    <location>
        <position position="1"/>
    </location>
</feature>
<name>A0ABT7E0R7_9NEIS</name>
<reference evidence="1" key="1">
    <citation type="submission" date="2023-03" db="EMBL/GenBank/DDBJ databases">
        <title>Chitinimonas shenzhenensis gen. nov., sp. nov., a novel member of family Burkholderiaceae isolated from activated sludge collected in Shen Zhen, China.</title>
        <authorList>
            <person name="Wang X."/>
        </authorList>
    </citation>
    <scope>NUCLEOTIDE SEQUENCE</scope>
    <source>
        <strain evidence="1">DQS-5</strain>
    </source>
</reference>
<dbReference type="EMBL" id="JARRAF010000027">
    <property type="protein sequence ID" value="MDK2125914.1"/>
    <property type="molecule type" value="Genomic_DNA"/>
</dbReference>
<comment type="caution">
    <text evidence="1">The sequence shown here is derived from an EMBL/GenBank/DDBJ whole genome shotgun (WGS) entry which is preliminary data.</text>
</comment>
<gene>
    <name evidence="1" type="ORF">PZA18_17815</name>
</gene>
<sequence>GAVLLSATLFPVGAHCLNGLHLNPTATRFLTRQQAQIRRNPPGRVDFWGMASLGIAYLAR</sequence>
<proteinExistence type="predicted"/>
<keyword evidence="2" id="KW-1185">Reference proteome</keyword>